<comment type="caution">
    <text evidence="2">The sequence shown here is derived from an EMBL/GenBank/DDBJ whole genome shotgun (WGS) entry which is preliminary data.</text>
</comment>
<dbReference type="InterPro" id="IPR055710">
    <property type="entry name" value="DUF7286"/>
</dbReference>
<keyword evidence="3" id="KW-1185">Reference proteome</keyword>
<feature type="region of interest" description="Disordered" evidence="1">
    <location>
        <begin position="149"/>
        <end position="174"/>
    </location>
</feature>
<sequence>MRLRTELAVESVRQRVAGPPRPVVNRTATATRSVAETALKQAVTSGLGNATEAANRRWFGEALGAIPAGLPVAPVPGYWYATVNVWTVEVRGQYARFAVGAPRGPPDESISYVREEATVRLDWDGDGDRERIGRTTPVSFETETAIAVVVPPGPPGVGDRDGNRDESSPGWSAG</sequence>
<dbReference type="Pfam" id="PF23957">
    <property type="entry name" value="DUF7286"/>
    <property type="match status" value="1"/>
</dbReference>
<dbReference type="Proteomes" id="UP001596407">
    <property type="component" value="Unassembled WGS sequence"/>
</dbReference>
<reference evidence="2 3" key="1">
    <citation type="journal article" date="2019" name="Int. J. Syst. Evol. Microbiol.">
        <title>The Global Catalogue of Microorganisms (GCM) 10K type strain sequencing project: providing services to taxonomists for standard genome sequencing and annotation.</title>
        <authorList>
            <consortium name="The Broad Institute Genomics Platform"/>
            <consortium name="The Broad Institute Genome Sequencing Center for Infectious Disease"/>
            <person name="Wu L."/>
            <person name="Ma J."/>
        </authorList>
    </citation>
    <scope>NUCLEOTIDE SEQUENCE [LARGE SCALE GENOMIC DNA]</scope>
    <source>
        <strain evidence="2 3">DT72</strain>
    </source>
</reference>
<protein>
    <submittedName>
        <fullName evidence="2">Uncharacterized protein</fullName>
    </submittedName>
</protein>
<organism evidence="2 3">
    <name type="scientific">Halorussus caseinilyticus</name>
    <dbReference type="NCBI Taxonomy" id="3034025"/>
    <lineage>
        <taxon>Archaea</taxon>
        <taxon>Methanobacteriati</taxon>
        <taxon>Methanobacteriota</taxon>
        <taxon>Stenosarchaea group</taxon>
        <taxon>Halobacteria</taxon>
        <taxon>Halobacteriales</taxon>
        <taxon>Haladaptataceae</taxon>
        <taxon>Halorussus</taxon>
    </lineage>
</organism>
<dbReference type="EMBL" id="JBHSZH010000005">
    <property type="protein sequence ID" value="MFC7081026.1"/>
    <property type="molecule type" value="Genomic_DNA"/>
</dbReference>
<accession>A0ABD5WKG2</accession>
<evidence type="ECO:0000313" key="2">
    <source>
        <dbReference type="EMBL" id="MFC7081026.1"/>
    </source>
</evidence>
<proteinExistence type="predicted"/>
<dbReference type="RefSeq" id="WP_382209913.1">
    <property type="nucleotide sequence ID" value="NZ_JBHSZH010000005.1"/>
</dbReference>
<evidence type="ECO:0000313" key="3">
    <source>
        <dbReference type="Proteomes" id="UP001596407"/>
    </source>
</evidence>
<dbReference type="AlphaFoldDB" id="A0ABD5WKG2"/>
<name>A0ABD5WKG2_9EURY</name>
<feature type="compositionally biased region" description="Basic and acidic residues" evidence="1">
    <location>
        <begin position="158"/>
        <end position="167"/>
    </location>
</feature>
<gene>
    <name evidence="2" type="ORF">ACFQJ6_13845</name>
</gene>
<evidence type="ECO:0000256" key="1">
    <source>
        <dbReference type="SAM" id="MobiDB-lite"/>
    </source>
</evidence>